<organism evidence="3 4">
    <name type="scientific">Natronosporangium hydrolyticum</name>
    <dbReference type="NCBI Taxonomy" id="2811111"/>
    <lineage>
        <taxon>Bacteria</taxon>
        <taxon>Bacillati</taxon>
        <taxon>Actinomycetota</taxon>
        <taxon>Actinomycetes</taxon>
        <taxon>Micromonosporales</taxon>
        <taxon>Micromonosporaceae</taxon>
        <taxon>Natronosporangium</taxon>
    </lineage>
</organism>
<protein>
    <recommendedName>
        <fullName evidence="5">Lipoprotein</fullName>
    </recommendedName>
</protein>
<name>A0A895YP78_9ACTN</name>
<dbReference type="EMBL" id="CP070499">
    <property type="protein sequence ID" value="QSB15910.1"/>
    <property type="molecule type" value="Genomic_DNA"/>
</dbReference>
<dbReference type="Proteomes" id="UP000662857">
    <property type="component" value="Chromosome"/>
</dbReference>
<gene>
    <name evidence="3" type="ORF">JQS43_06140</name>
</gene>
<dbReference type="AlphaFoldDB" id="A0A895YP78"/>
<sequence>MRRRATVALAAVLLAAPLTGCGGDPDVSSAAEVTPTAADDTSGGAPAASDPATGGTTGAAEPSAAPPPPPPPPEALAGDREPAQLPEHWPSEIPLPAGAVVLQAAHPPGGGDSFHLYLRVAGDLATTVDELAGEFGDAGFERPRVEVAAETGTLRTQGHGYRIEVAGRVSDEDIAVLDLTYQVTAA</sequence>
<feature type="signal peptide" evidence="2">
    <location>
        <begin position="1"/>
        <end position="22"/>
    </location>
</feature>
<keyword evidence="2" id="KW-0732">Signal</keyword>
<feature type="region of interest" description="Disordered" evidence="1">
    <location>
        <begin position="18"/>
        <end position="89"/>
    </location>
</feature>
<feature type="chain" id="PRO_5038754305" description="Lipoprotein" evidence="2">
    <location>
        <begin position="23"/>
        <end position="186"/>
    </location>
</feature>
<accession>A0A895YP78</accession>
<dbReference type="KEGG" id="nhy:JQS43_06140"/>
<reference evidence="3" key="1">
    <citation type="submission" date="2021-02" db="EMBL/GenBank/DDBJ databases">
        <title>Natrosporangium hydrolyticum gen. nov., sp. nov, a haloalkaliphilic actinobacterium from a soda solonchak soil.</title>
        <authorList>
            <person name="Sorokin D.Y."/>
            <person name="Khijniak T.V."/>
            <person name="Zakharycheva A.P."/>
            <person name="Boueva O.V."/>
            <person name="Ariskina E.V."/>
            <person name="Hahnke R.L."/>
            <person name="Bunk B."/>
            <person name="Sproer C."/>
            <person name="Schumann P."/>
            <person name="Evtushenko L.I."/>
            <person name="Kublanov I.V."/>
        </authorList>
    </citation>
    <scope>NUCLEOTIDE SEQUENCE</scope>
    <source>
        <strain evidence="3">DSM 106523</strain>
    </source>
</reference>
<feature type="compositionally biased region" description="Pro residues" evidence="1">
    <location>
        <begin position="64"/>
        <end position="74"/>
    </location>
</feature>
<feature type="compositionally biased region" description="Low complexity" evidence="1">
    <location>
        <begin position="41"/>
        <end position="63"/>
    </location>
</feature>
<evidence type="ECO:0000313" key="4">
    <source>
        <dbReference type="Proteomes" id="UP000662857"/>
    </source>
</evidence>
<evidence type="ECO:0000256" key="2">
    <source>
        <dbReference type="SAM" id="SignalP"/>
    </source>
</evidence>
<dbReference type="RefSeq" id="WP_239678101.1">
    <property type="nucleotide sequence ID" value="NZ_CP070499.1"/>
</dbReference>
<evidence type="ECO:0000256" key="1">
    <source>
        <dbReference type="SAM" id="MobiDB-lite"/>
    </source>
</evidence>
<keyword evidence="4" id="KW-1185">Reference proteome</keyword>
<proteinExistence type="predicted"/>
<evidence type="ECO:0000313" key="3">
    <source>
        <dbReference type="EMBL" id="QSB15910.1"/>
    </source>
</evidence>
<evidence type="ECO:0008006" key="5">
    <source>
        <dbReference type="Google" id="ProtNLM"/>
    </source>
</evidence>